<accession>A0A6M3IH84</accession>
<gene>
    <name evidence="3" type="ORF">MM415A03451_0006</name>
    <name evidence="2" type="ORF">MM415B01838_0006</name>
</gene>
<reference evidence="2" key="1">
    <citation type="submission" date="2020-03" db="EMBL/GenBank/DDBJ databases">
        <title>The deep terrestrial virosphere.</title>
        <authorList>
            <person name="Holmfeldt K."/>
            <person name="Nilsson E."/>
            <person name="Simone D."/>
            <person name="Lopez-Fernandez M."/>
            <person name="Wu X."/>
            <person name="de Brujin I."/>
            <person name="Lundin D."/>
            <person name="Andersson A."/>
            <person name="Bertilsson S."/>
            <person name="Dopson M."/>
        </authorList>
    </citation>
    <scope>NUCLEOTIDE SEQUENCE</scope>
    <source>
        <strain evidence="3">MM415A03451</strain>
        <strain evidence="2">MM415B01838</strain>
    </source>
</reference>
<proteinExistence type="predicted"/>
<evidence type="ECO:0000313" key="3">
    <source>
        <dbReference type="EMBL" id="QJA70955.1"/>
    </source>
</evidence>
<evidence type="ECO:0000259" key="1">
    <source>
        <dbReference type="SMART" id="SM00278"/>
    </source>
</evidence>
<evidence type="ECO:0000313" key="2">
    <source>
        <dbReference type="EMBL" id="QJA56468.1"/>
    </source>
</evidence>
<dbReference type="InterPro" id="IPR003583">
    <property type="entry name" value="Hlx-hairpin-Hlx_DNA-bd_motif"/>
</dbReference>
<dbReference type="Gene3D" id="1.10.150.20">
    <property type="entry name" value="5' to 3' exonuclease, C-terminal subdomain"/>
    <property type="match status" value="1"/>
</dbReference>
<dbReference type="EMBL" id="MT141835">
    <property type="protein sequence ID" value="QJA70955.1"/>
    <property type="molecule type" value="Genomic_DNA"/>
</dbReference>
<feature type="domain" description="Helix-hairpin-helix DNA-binding motif class 1" evidence="1">
    <location>
        <begin position="244"/>
        <end position="263"/>
    </location>
</feature>
<dbReference type="EMBL" id="MT141221">
    <property type="protein sequence ID" value="QJA56468.1"/>
    <property type="molecule type" value="Genomic_DNA"/>
</dbReference>
<protein>
    <recommendedName>
        <fullName evidence="1">Helix-hairpin-helix DNA-binding motif class 1 domain-containing protein</fullName>
    </recommendedName>
</protein>
<dbReference type="GO" id="GO:0000166">
    <property type="term" value="F:nucleotide binding"/>
    <property type="evidence" value="ECO:0007669"/>
    <property type="project" value="InterPro"/>
</dbReference>
<name>A0A6M3IH84_9ZZZZ</name>
<dbReference type="InterPro" id="IPR010995">
    <property type="entry name" value="DNA_repair_Rad51/TF_NusA_a-hlx"/>
</dbReference>
<dbReference type="GO" id="GO:0006281">
    <property type="term" value="P:DNA repair"/>
    <property type="evidence" value="ECO:0007669"/>
    <property type="project" value="InterPro"/>
</dbReference>
<organism evidence="2">
    <name type="scientific">viral metagenome</name>
    <dbReference type="NCBI Taxonomy" id="1070528"/>
    <lineage>
        <taxon>unclassified sequences</taxon>
        <taxon>metagenomes</taxon>
        <taxon>organismal metagenomes</taxon>
    </lineage>
</organism>
<dbReference type="SUPFAM" id="SSF47794">
    <property type="entry name" value="Rad51 N-terminal domain-like"/>
    <property type="match status" value="1"/>
</dbReference>
<dbReference type="AlphaFoldDB" id="A0A6M3IH84"/>
<dbReference type="GO" id="GO:0003677">
    <property type="term" value="F:DNA binding"/>
    <property type="evidence" value="ECO:0007669"/>
    <property type="project" value="InterPro"/>
</dbReference>
<sequence length="268" mass="30656">MILIDVAEPDSIVNLLKQSTDVTVMPLNQSNRADYYWGGEDNKTYQVCRVQVGELLSNIDSEEDEIRRYYESADRTIQVVEGIVTDTPLTKKDKSMESVSIRMKSRPSTLFSYRVAPNGYLFGEHAYDVGADKLYAWLFRLEECGVPTFFTHNYVGTAKLLATVYHNCQKTEHSTLNRYYIPRIRLGEKDEDSKKIRIREQNPFIRSLMALSIIYRIDVGEKKATALYKAGYRTLYDLAFSSVEELARVEGMGKVTAKKLLDAIGLEE</sequence>
<dbReference type="Pfam" id="PF14520">
    <property type="entry name" value="HHH_5"/>
    <property type="match status" value="1"/>
</dbReference>
<dbReference type="SMART" id="SM00278">
    <property type="entry name" value="HhH1"/>
    <property type="match status" value="1"/>
</dbReference>